<dbReference type="InterPro" id="IPR012135">
    <property type="entry name" value="Dihydroorotate_DH_1_2"/>
</dbReference>
<keyword evidence="11" id="KW-1003">Cell membrane</keyword>
<evidence type="ECO:0000256" key="5">
    <source>
        <dbReference type="ARBA" id="ARBA00022630"/>
    </source>
</evidence>
<feature type="active site" description="Nucleophile" evidence="11">
    <location>
        <position position="192"/>
    </location>
</feature>
<feature type="binding site" evidence="11">
    <location>
        <position position="189"/>
    </location>
    <ligand>
        <name>FMN</name>
        <dbReference type="ChEBI" id="CHEBI:58210"/>
    </ligand>
</feature>
<evidence type="ECO:0000256" key="7">
    <source>
        <dbReference type="ARBA" id="ARBA00022975"/>
    </source>
</evidence>
<dbReference type="EMBL" id="JACCFW010000001">
    <property type="protein sequence ID" value="NYJ75497.1"/>
    <property type="molecule type" value="Genomic_DNA"/>
</dbReference>
<protein>
    <recommendedName>
        <fullName evidence="11">Dihydroorotate dehydrogenase (quinone)</fullName>
        <ecNumber evidence="11">1.3.5.2</ecNumber>
    </recommendedName>
    <alternativeName>
        <fullName evidence="11">DHOdehase</fullName>
        <shortName evidence="11">DHOD</shortName>
        <shortName evidence="11">DHODase</shortName>
    </alternativeName>
    <alternativeName>
        <fullName evidence="11">Dihydroorotate oxidase</fullName>
    </alternativeName>
</protein>
<dbReference type="RefSeq" id="WP_343048531.1">
    <property type="nucleotide sequence ID" value="NZ_JACCFW010000001.1"/>
</dbReference>
<keyword evidence="5 11" id="KW-0285">Flavoprotein</keyword>
<comment type="cofactor">
    <cofactor evidence="11">
        <name>FMN</name>
        <dbReference type="ChEBI" id="CHEBI:58210"/>
    </cofactor>
    <text evidence="11">Binds 1 FMN per subunit.</text>
</comment>
<keyword evidence="9 11" id="KW-0472">Membrane</keyword>
<dbReference type="GO" id="GO:0005886">
    <property type="term" value="C:plasma membrane"/>
    <property type="evidence" value="ECO:0007669"/>
    <property type="project" value="UniProtKB-SubCell"/>
</dbReference>
<feature type="binding site" evidence="11">
    <location>
        <begin position="127"/>
        <end position="131"/>
    </location>
    <ligand>
        <name>substrate</name>
    </ligand>
</feature>
<keyword evidence="7 11" id="KW-0665">Pyrimidine biosynthesis</keyword>
<evidence type="ECO:0000256" key="1">
    <source>
        <dbReference type="ARBA" id="ARBA00003125"/>
    </source>
</evidence>
<evidence type="ECO:0000256" key="4">
    <source>
        <dbReference type="ARBA" id="ARBA00005359"/>
    </source>
</evidence>
<comment type="subunit">
    <text evidence="11">Monomer.</text>
</comment>
<evidence type="ECO:0000256" key="3">
    <source>
        <dbReference type="ARBA" id="ARBA00005161"/>
    </source>
</evidence>
<feature type="binding site" evidence="11">
    <location>
        <position position="263"/>
    </location>
    <ligand>
        <name>FMN</name>
        <dbReference type="ChEBI" id="CHEBI:58210"/>
    </ligand>
</feature>
<dbReference type="AlphaFoldDB" id="A0A853DFN9"/>
<feature type="binding site" evidence="11">
    <location>
        <begin position="264"/>
        <end position="265"/>
    </location>
    <ligand>
        <name>substrate</name>
    </ligand>
</feature>
<comment type="function">
    <text evidence="1 11">Catalyzes the conversion of dihydroorotate to orotate with quinone as electron acceptor.</text>
</comment>
<keyword evidence="14" id="KW-1185">Reference proteome</keyword>
<dbReference type="GO" id="GO:0005737">
    <property type="term" value="C:cytoplasm"/>
    <property type="evidence" value="ECO:0007669"/>
    <property type="project" value="InterPro"/>
</dbReference>
<evidence type="ECO:0000259" key="12">
    <source>
        <dbReference type="Pfam" id="PF01180"/>
    </source>
</evidence>
<dbReference type="PANTHER" id="PTHR48109">
    <property type="entry name" value="DIHYDROOROTATE DEHYDROGENASE (QUINONE), MITOCHONDRIAL-RELATED"/>
    <property type="match status" value="1"/>
</dbReference>
<organism evidence="13 14">
    <name type="scientific">Allobranchiibius huperziae</name>
    <dbReference type="NCBI Taxonomy" id="1874116"/>
    <lineage>
        <taxon>Bacteria</taxon>
        <taxon>Bacillati</taxon>
        <taxon>Actinomycetota</taxon>
        <taxon>Actinomycetes</taxon>
        <taxon>Micrococcales</taxon>
        <taxon>Dermacoccaceae</taxon>
        <taxon>Allobranchiibius</taxon>
    </lineage>
</organism>
<evidence type="ECO:0000313" key="13">
    <source>
        <dbReference type="EMBL" id="NYJ75497.1"/>
    </source>
</evidence>
<evidence type="ECO:0000256" key="11">
    <source>
        <dbReference type="HAMAP-Rule" id="MF_00225"/>
    </source>
</evidence>
<comment type="caution">
    <text evidence="13">The sequence shown here is derived from an EMBL/GenBank/DDBJ whole genome shotgun (WGS) entry which is preliminary data.</text>
</comment>
<dbReference type="GO" id="GO:0006207">
    <property type="term" value="P:'de novo' pyrimidine nucleobase biosynthetic process"/>
    <property type="evidence" value="ECO:0007669"/>
    <property type="project" value="UniProtKB-UniRule"/>
</dbReference>
<evidence type="ECO:0000256" key="8">
    <source>
        <dbReference type="ARBA" id="ARBA00023002"/>
    </source>
</evidence>
<dbReference type="Proteomes" id="UP000571817">
    <property type="component" value="Unassembled WGS sequence"/>
</dbReference>
<comment type="subcellular location">
    <subcellularLocation>
        <location evidence="11">Cell membrane</location>
        <topology evidence="11">Peripheral membrane protein</topology>
    </subcellularLocation>
    <subcellularLocation>
        <location evidence="2">Membrane</location>
    </subcellularLocation>
</comment>
<dbReference type="NCBIfam" id="NF003652">
    <property type="entry name" value="PRK05286.2-5"/>
    <property type="match status" value="1"/>
</dbReference>
<feature type="binding site" evidence="11">
    <location>
        <position position="189"/>
    </location>
    <ligand>
        <name>substrate</name>
    </ligand>
</feature>
<comment type="catalytic activity">
    <reaction evidence="10 11">
        <text>(S)-dihydroorotate + a quinone = orotate + a quinol</text>
        <dbReference type="Rhea" id="RHEA:30187"/>
        <dbReference type="ChEBI" id="CHEBI:24646"/>
        <dbReference type="ChEBI" id="CHEBI:30839"/>
        <dbReference type="ChEBI" id="CHEBI:30864"/>
        <dbReference type="ChEBI" id="CHEBI:132124"/>
        <dbReference type="EC" id="1.3.5.2"/>
    </reaction>
</comment>
<feature type="binding site" evidence="11">
    <location>
        <position position="194"/>
    </location>
    <ligand>
        <name>substrate</name>
    </ligand>
</feature>
<feature type="binding site" evidence="11">
    <location>
        <position position="235"/>
    </location>
    <ligand>
        <name>FMN</name>
        <dbReference type="ChEBI" id="CHEBI:58210"/>
    </ligand>
</feature>
<name>A0A853DFN9_9MICO</name>
<dbReference type="GO" id="GO:0106430">
    <property type="term" value="F:dihydroorotate dehydrogenase (quinone) activity"/>
    <property type="evidence" value="ECO:0007669"/>
    <property type="project" value="UniProtKB-EC"/>
</dbReference>
<evidence type="ECO:0000256" key="6">
    <source>
        <dbReference type="ARBA" id="ARBA00022643"/>
    </source>
</evidence>
<feature type="binding site" evidence="11">
    <location>
        <position position="315"/>
    </location>
    <ligand>
        <name>FMN</name>
        <dbReference type="ChEBI" id="CHEBI:58210"/>
    </ligand>
</feature>
<feature type="binding site" evidence="11">
    <location>
        <position position="102"/>
    </location>
    <ligand>
        <name>FMN</name>
        <dbReference type="ChEBI" id="CHEBI:58210"/>
    </ligand>
</feature>
<dbReference type="GO" id="GO:0044205">
    <property type="term" value="P:'de novo' UMP biosynthetic process"/>
    <property type="evidence" value="ECO:0007669"/>
    <property type="project" value="UniProtKB-UniRule"/>
</dbReference>
<keyword evidence="8 11" id="KW-0560">Oxidoreductase</keyword>
<dbReference type="InterPro" id="IPR001295">
    <property type="entry name" value="Dihydroorotate_DH_CS"/>
</dbReference>
<dbReference type="NCBIfam" id="TIGR01036">
    <property type="entry name" value="pyrD_sub2"/>
    <property type="match status" value="1"/>
</dbReference>
<feature type="binding site" evidence="11">
    <location>
        <position position="288"/>
    </location>
    <ligand>
        <name>FMN</name>
        <dbReference type="ChEBI" id="CHEBI:58210"/>
    </ligand>
</feature>
<comment type="pathway">
    <text evidence="3 11">Pyrimidine metabolism; UMP biosynthesis via de novo pathway; orotate from (S)-dihydroorotate (quinone route): step 1/1.</text>
</comment>
<feature type="binding site" evidence="11">
    <location>
        <position position="156"/>
    </location>
    <ligand>
        <name>FMN</name>
        <dbReference type="ChEBI" id="CHEBI:58210"/>
    </ligand>
</feature>
<dbReference type="PIRSF" id="PIRSF000164">
    <property type="entry name" value="DHO_oxidase"/>
    <property type="match status" value="1"/>
</dbReference>
<dbReference type="InterPro" id="IPR005720">
    <property type="entry name" value="Dihydroorotate_DH_cat"/>
</dbReference>
<gene>
    <name evidence="11" type="primary">pyrD</name>
    <name evidence="13" type="ORF">HNR15_002460</name>
</gene>
<evidence type="ECO:0000256" key="9">
    <source>
        <dbReference type="ARBA" id="ARBA00023136"/>
    </source>
</evidence>
<feature type="binding site" evidence="11">
    <location>
        <position position="82"/>
    </location>
    <ligand>
        <name>substrate</name>
    </ligand>
</feature>
<dbReference type="EC" id="1.3.5.2" evidence="11"/>
<dbReference type="PANTHER" id="PTHR48109:SF4">
    <property type="entry name" value="DIHYDROOROTATE DEHYDROGENASE (QUINONE), MITOCHONDRIAL"/>
    <property type="match status" value="1"/>
</dbReference>
<sequence length="355" mass="37416">MDLLAKTMEAGYTRVLRPVLFRSEEGDPEAAHHKTLQRLSTLAERPRVLDLVRRACAVPTAPVQVAGITFPGKVGLAAGVDKDGLALKGWSALGFSHIEVGTVTPLAQPGNDKPRLFRVYDSTGIINRMGFNNDGVEALATRLRAVGPLSIPIGVSIGKNKSTPVDDAVHDYLTCLRTLDGLADYIAVNVSSPNTAGLRGLQGREPLGELLATLVQEASQLSQARSGDPVPIFVKIAPDLKNEAIDDILEVAGHADIAGIVATNTTLSRDGLRGADLALVDEEGGLSGSPLTRRTRRIVRYVAEHTVLPVIGVGGVMSVTDGKALIDAGAALVQVYTGFVYSGPSLVRDLNRALG</sequence>
<evidence type="ECO:0000313" key="14">
    <source>
        <dbReference type="Proteomes" id="UP000571817"/>
    </source>
</evidence>
<dbReference type="Pfam" id="PF01180">
    <property type="entry name" value="DHO_dh"/>
    <property type="match status" value="1"/>
</dbReference>
<accession>A0A853DFN9</accession>
<evidence type="ECO:0000256" key="2">
    <source>
        <dbReference type="ARBA" id="ARBA00004370"/>
    </source>
</evidence>
<dbReference type="SUPFAM" id="SSF51395">
    <property type="entry name" value="FMN-linked oxidoreductases"/>
    <property type="match status" value="1"/>
</dbReference>
<feature type="domain" description="Dihydroorotate dehydrogenase catalytic" evidence="12">
    <location>
        <begin position="63"/>
        <end position="354"/>
    </location>
</feature>
<feature type="binding site" evidence="11">
    <location>
        <begin position="336"/>
        <end position="337"/>
    </location>
    <ligand>
        <name>FMN</name>
        <dbReference type="ChEBI" id="CHEBI:58210"/>
    </ligand>
</feature>
<dbReference type="InterPro" id="IPR005719">
    <property type="entry name" value="Dihydroorotate_DH_2"/>
</dbReference>
<reference evidence="13 14" key="1">
    <citation type="submission" date="2020-07" db="EMBL/GenBank/DDBJ databases">
        <title>Sequencing the genomes of 1000 actinobacteria strains.</title>
        <authorList>
            <person name="Klenk H.-P."/>
        </authorList>
    </citation>
    <scope>NUCLEOTIDE SEQUENCE [LARGE SCALE GENOMIC DNA]</scope>
    <source>
        <strain evidence="13 14">DSM 29531</strain>
    </source>
</reference>
<dbReference type="Gene3D" id="3.20.20.70">
    <property type="entry name" value="Aldolase class I"/>
    <property type="match status" value="1"/>
</dbReference>
<proteinExistence type="inferred from homology"/>
<dbReference type="UniPathway" id="UPA00070">
    <property type="reaction ID" value="UER00946"/>
</dbReference>
<feature type="binding site" evidence="11">
    <location>
        <begin position="78"/>
        <end position="82"/>
    </location>
    <ligand>
        <name>FMN</name>
        <dbReference type="ChEBI" id="CHEBI:58210"/>
    </ligand>
</feature>
<dbReference type="InterPro" id="IPR050074">
    <property type="entry name" value="DHO_dehydrogenase"/>
</dbReference>
<keyword evidence="6 11" id="KW-0288">FMN</keyword>
<dbReference type="InterPro" id="IPR013785">
    <property type="entry name" value="Aldolase_TIM"/>
</dbReference>
<dbReference type="PROSITE" id="PS00911">
    <property type="entry name" value="DHODEHASE_1"/>
    <property type="match status" value="1"/>
</dbReference>
<comment type="similarity">
    <text evidence="4 11">Belongs to the dihydroorotate dehydrogenase family. Type 2 subfamily.</text>
</comment>
<dbReference type="HAMAP" id="MF_00225">
    <property type="entry name" value="DHO_dh_type2"/>
    <property type="match status" value="1"/>
</dbReference>
<dbReference type="CDD" id="cd04738">
    <property type="entry name" value="DHOD_2_like"/>
    <property type="match status" value="1"/>
</dbReference>
<evidence type="ECO:0000256" key="10">
    <source>
        <dbReference type="ARBA" id="ARBA00048639"/>
    </source>
</evidence>